<protein>
    <recommendedName>
        <fullName evidence="2">HPP transmembrane region domain-containing protein</fullName>
    </recommendedName>
</protein>
<sequence>MVVFVTLCQPGNRLRRQPRRIIVTTALTAACGTMGRIIFFDRMSLPLYIALTITVALALMAMKLTHLTMPPLAAVSLIPFVIHAASASFPLLAVIGEFYLILCSRIDVRKIVLARPLLSRAA</sequence>
<feature type="transmembrane region" description="Helical" evidence="1">
    <location>
        <begin position="21"/>
        <end position="39"/>
    </location>
</feature>
<evidence type="ECO:0000313" key="3">
    <source>
        <dbReference type="EMBL" id="GJG57603.1"/>
    </source>
</evidence>
<comment type="caution">
    <text evidence="3">The sequence shown here is derived from an EMBL/GenBank/DDBJ whole genome shotgun (WGS) entry which is preliminary data.</text>
</comment>
<keyword evidence="1" id="KW-0472">Membrane</keyword>
<keyword evidence="1" id="KW-1133">Transmembrane helix</keyword>
<reference evidence="3" key="1">
    <citation type="journal article" date="2022" name="Int. J. Syst. Evol. Microbiol.">
        <title>Prevotella lacticifex sp. nov., isolated from the rumen of cows.</title>
        <authorList>
            <person name="Shinkai T."/>
            <person name="Ikeyama N."/>
            <person name="Kumagai M."/>
            <person name="Ohmori H."/>
            <person name="Sakamoto M."/>
            <person name="Ohkuma M."/>
            <person name="Mitsumori M."/>
        </authorList>
    </citation>
    <scope>NUCLEOTIDE SEQUENCE</scope>
    <source>
        <strain evidence="3">R5076</strain>
    </source>
</reference>
<evidence type="ECO:0000313" key="4">
    <source>
        <dbReference type="Proteomes" id="UP000825483"/>
    </source>
</evidence>
<proteinExistence type="predicted"/>
<feature type="transmembrane region" description="Helical" evidence="1">
    <location>
        <begin position="45"/>
        <end position="65"/>
    </location>
</feature>
<organism evidence="3 4">
    <name type="scientific">Prevotella lacticifex</name>
    <dbReference type="NCBI Taxonomy" id="2854755"/>
    <lineage>
        <taxon>Bacteria</taxon>
        <taxon>Pseudomonadati</taxon>
        <taxon>Bacteroidota</taxon>
        <taxon>Bacteroidia</taxon>
        <taxon>Bacteroidales</taxon>
        <taxon>Prevotellaceae</taxon>
        <taxon>Prevotella</taxon>
    </lineage>
</organism>
<feature type="domain" description="HPP transmembrane region" evidence="2">
    <location>
        <begin position="17"/>
        <end position="103"/>
    </location>
</feature>
<evidence type="ECO:0000256" key="1">
    <source>
        <dbReference type="SAM" id="Phobius"/>
    </source>
</evidence>
<dbReference type="Pfam" id="PF04982">
    <property type="entry name" value="TM_HPP"/>
    <property type="match status" value="1"/>
</dbReference>
<name>A0A9R1CX32_9BACT</name>
<dbReference type="Proteomes" id="UP000825483">
    <property type="component" value="Unassembled WGS sequence"/>
</dbReference>
<evidence type="ECO:0000259" key="2">
    <source>
        <dbReference type="Pfam" id="PF04982"/>
    </source>
</evidence>
<feature type="transmembrane region" description="Helical" evidence="1">
    <location>
        <begin position="77"/>
        <end position="102"/>
    </location>
</feature>
<keyword evidence="1" id="KW-0812">Transmembrane</keyword>
<dbReference type="AlphaFoldDB" id="A0A9R1CX32"/>
<keyword evidence="4" id="KW-1185">Reference proteome</keyword>
<gene>
    <name evidence="3" type="ORF">PRLR5076_04540</name>
</gene>
<accession>A0A9R1CX32</accession>
<dbReference type="InterPro" id="IPR058581">
    <property type="entry name" value="TM_HPP"/>
</dbReference>
<dbReference type="EMBL" id="BPUB01000001">
    <property type="protein sequence ID" value="GJG57603.1"/>
    <property type="molecule type" value="Genomic_DNA"/>
</dbReference>